<comment type="caution">
    <text evidence="3">The sequence shown here is derived from an EMBL/GenBank/DDBJ whole genome shotgun (WGS) entry which is preliminary data.</text>
</comment>
<evidence type="ECO:0000259" key="2">
    <source>
        <dbReference type="Pfam" id="PF10354"/>
    </source>
</evidence>
<protein>
    <submittedName>
        <fullName evidence="3">25S rRNA (Uridine-N(3))-methyltransferase</fullName>
    </submittedName>
</protein>
<reference evidence="3 4" key="1">
    <citation type="submission" date="2018-05" db="EMBL/GenBank/DDBJ databases">
        <title>Whole genome sequencing for identification of molecular markers to develop diagnostic detection tools for the regulated plant pathogen Lachnellula willkommii.</title>
        <authorList>
            <person name="Giroux E."/>
            <person name="Bilodeau G."/>
        </authorList>
    </citation>
    <scope>NUCLEOTIDE SEQUENCE [LARGE SCALE GENOMIC DNA]</scope>
    <source>
        <strain evidence="3 4">CBS 203.66</strain>
    </source>
</reference>
<dbReference type="GO" id="GO:0070475">
    <property type="term" value="P:rRNA base methylation"/>
    <property type="evidence" value="ECO:0007669"/>
    <property type="project" value="InterPro"/>
</dbReference>
<dbReference type="Pfam" id="PF10354">
    <property type="entry name" value="BMT5-like"/>
    <property type="match status" value="1"/>
</dbReference>
<feature type="domain" description="25S rRNA (uridine-N(3))-methyltransferase BMT5-like" evidence="2">
    <location>
        <begin position="4"/>
        <end position="117"/>
    </location>
</feature>
<dbReference type="GO" id="GO:0005737">
    <property type="term" value="C:cytoplasm"/>
    <property type="evidence" value="ECO:0007669"/>
    <property type="project" value="TreeGrafter"/>
</dbReference>
<dbReference type="Proteomes" id="UP000469559">
    <property type="component" value="Unassembled WGS sequence"/>
</dbReference>
<evidence type="ECO:0000313" key="3">
    <source>
        <dbReference type="EMBL" id="TVY12703.1"/>
    </source>
</evidence>
<proteinExistence type="predicted"/>
<dbReference type="AlphaFoldDB" id="A0A8T9B2G0"/>
<evidence type="ECO:0000313" key="4">
    <source>
        <dbReference type="Proteomes" id="UP000469559"/>
    </source>
</evidence>
<dbReference type="OrthoDB" id="273345at2759"/>
<dbReference type="PANTHER" id="PTHR11538:SF26">
    <property type="entry name" value="FERREDOXIN-FOLD ANTICODON-BINDING DOMAIN-CONTAINING PROTEIN 1"/>
    <property type="match status" value="1"/>
</dbReference>
<accession>A0A8T9B2G0</accession>
<gene>
    <name evidence="3" type="primary">bmt5</name>
    <name evidence="3" type="ORF">LARI1_G009071</name>
</gene>
<dbReference type="PANTHER" id="PTHR11538">
    <property type="entry name" value="PHENYLALANYL-TRNA SYNTHETASE"/>
    <property type="match status" value="1"/>
</dbReference>
<feature type="compositionally biased region" description="Acidic residues" evidence="1">
    <location>
        <begin position="194"/>
        <end position="219"/>
    </location>
</feature>
<dbReference type="InterPro" id="IPR019446">
    <property type="entry name" value="BMT5-like"/>
</dbReference>
<feature type="non-terminal residue" evidence="3">
    <location>
        <position position="1"/>
    </location>
</feature>
<dbReference type="GO" id="GO:0070042">
    <property type="term" value="F:rRNA (uridine-N3-)-methyltransferase activity"/>
    <property type="evidence" value="ECO:0007669"/>
    <property type="project" value="InterPro"/>
</dbReference>
<sequence>GKGVVRFGVDVGKIGRKMGLGKQGGFERVFFNFPHVGGKSTDVNRQVRYNQELLVSFFTSTLPLLSRKPGSSIIITLFEGAPYTLWNIRDLGRHSGLEVKRSWKFQREVWTGYRHARTLGVVRGKDGKEGAGWKGEERQARMFEFVRKGEGVVQGAGKKKSGESSDDEEEDIGDGNMSEDLDEDMGSEVGNNEDATEETWEGVETDTDDQDEISEGDDD</sequence>
<feature type="compositionally biased region" description="Acidic residues" evidence="1">
    <location>
        <begin position="164"/>
        <end position="186"/>
    </location>
</feature>
<name>A0A8T9B2G0_9HELO</name>
<feature type="region of interest" description="Disordered" evidence="1">
    <location>
        <begin position="154"/>
        <end position="219"/>
    </location>
</feature>
<organism evidence="3 4">
    <name type="scientific">Lachnellula arida</name>
    <dbReference type="NCBI Taxonomy" id="1316785"/>
    <lineage>
        <taxon>Eukaryota</taxon>
        <taxon>Fungi</taxon>
        <taxon>Dikarya</taxon>
        <taxon>Ascomycota</taxon>
        <taxon>Pezizomycotina</taxon>
        <taxon>Leotiomycetes</taxon>
        <taxon>Helotiales</taxon>
        <taxon>Lachnaceae</taxon>
        <taxon>Lachnellula</taxon>
    </lineage>
</organism>
<keyword evidence="4" id="KW-1185">Reference proteome</keyword>
<evidence type="ECO:0000256" key="1">
    <source>
        <dbReference type="SAM" id="MobiDB-lite"/>
    </source>
</evidence>
<dbReference type="EMBL" id="QGMF01001377">
    <property type="protein sequence ID" value="TVY12703.1"/>
    <property type="molecule type" value="Genomic_DNA"/>
</dbReference>